<reference evidence="4" key="1">
    <citation type="submission" date="2020-10" db="EMBL/GenBank/DDBJ databases">
        <authorList>
            <person name="Kikuchi T."/>
        </authorList>
    </citation>
    <scope>NUCLEOTIDE SEQUENCE</scope>
    <source>
        <strain evidence="4">NKZ352</strain>
    </source>
</reference>
<dbReference type="CDD" id="cd00198">
    <property type="entry name" value="vWFA"/>
    <property type="match status" value="2"/>
</dbReference>
<dbReference type="OrthoDB" id="5842890at2759"/>
<feature type="compositionally biased region" description="Low complexity" evidence="1">
    <location>
        <begin position="438"/>
        <end position="452"/>
    </location>
</feature>
<evidence type="ECO:0000256" key="2">
    <source>
        <dbReference type="SAM" id="Phobius"/>
    </source>
</evidence>
<gene>
    <name evidence="4" type="ORF">CAUJ_LOCUS5021</name>
</gene>
<dbReference type="Gene3D" id="3.40.50.410">
    <property type="entry name" value="von Willebrand factor, type A domain"/>
    <property type="match status" value="7"/>
</dbReference>
<evidence type="ECO:0000313" key="5">
    <source>
        <dbReference type="Proteomes" id="UP000835052"/>
    </source>
</evidence>
<feature type="domain" description="VWFA" evidence="3">
    <location>
        <begin position="1706"/>
        <end position="1889"/>
    </location>
</feature>
<name>A0A8S1H173_9PELO</name>
<dbReference type="SMART" id="SM00327">
    <property type="entry name" value="VWA"/>
    <property type="match status" value="4"/>
</dbReference>
<protein>
    <recommendedName>
        <fullName evidence="3">VWFA domain-containing protein</fullName>
    </recommendedName>
</protein>
<feature type="domain" description="VWFA" evidence="3">
    <location>
        <begin position="662"/>
        <end position="859"/>
    </location>
</feature>
<feature type="region of interest" description="Disordered" evidence="1">
    <location>
        <begin position="182"/>
        <end position="210"/>
    </location>
</feature>
<dbReference type="SUPFAM" id="SSF53300">
    <property type="entry name" value="vWA-like"/>
    <property type="match status" value="7"/>
</dbReference>
<dbReference type="PANTHER" id="PTHR24020:SF87">
    <property type="entry name" value="COLLAGEN ALPHA-1(VI) CHAIN-LIKE"/>
    <property type="match status" value="1"/>
</dbReference>
<dbReference type="PANTHER" id="PTHR24020">
    <property type="entry name" value="COLLAGEN ALPHA"/>
    <property type="match status" value="1"/>
</dbReference>
<keyword evidence="2" id="KW-1133">Transmembrane helix</keyword>
<feature type="transmembrane region" description="Helical" evidence="2">
    <location>
        <begin position="16"/>
        <end position="40"/>
    </location>
</feature>
<feature type="domain" description="VWFA" evidence="3">
    <location>
        <begin position="1496"/>
        <end position="1684"/>
    </location>
</feature>
<feature type="compositionally biased region" description="Low complexity" evidence="1">
    <location>
        <begin position="185"/>
        <end position="203"/>
    </location>
</feature>
<keyword evidence="2" id="KW-0472">Membrane</keyword>
<dbReference type="InterPro" id="IPR050525">
    <property type="entry name" value="ECM_Assembly_Org"/>
</dbReference>
<organism evidence="4 5">
    <name type="scientific">Caenorhabditis auriculariae</name>
    <dbReference type="NCBI Taxonomy" id="2777116"/>
    <lineage>
        <taxon>Eukaryota</taxon>
        <taxon>Metazoa</taxon>
        <taxon>Ecdysozoa</taxon>
        <taxon>Nematoda</taxon>
        <taxon>Chromadorea</taxon>
        <taxon>Rhabditida</taxon>
        <taxon>Rhabditina</taxon>
        <taxon>Rhabditomorpha</taxon>
        <taxon>Rhabditoidea</taxon>
        <taxon>Rhabditidae</taxon>
        <taxon>Peloderinae</taxon>
        <taxon>Caenorhabditis</taxon>
    </lineage>
</organism>
<accession>A0A8S1H173</accession>
<proteinExistence type="predicted"/>
<evidence type="ECO:0000259" key="3">
    <source>
        <dbReference type="PROSITE" id="PS50234"/>
    </source>
</evidence>
<keyword evidence="2" id="KW-0812">Transmembrane</keyword>
<dbReference type="Proteomes" id="UP000835052">
    <property type="component" value="Unassembled WGS sequence"/>
</dbReference>
<feature type="domain" description="VWFA" evidence="3">
    <location>
        <begin position="466"/>
        <end position="648"/>
    </location>
</feature>
<evidence type="ECO:0000313" key="4">
    <source>
        <dbReference type="EMBL" id="CAD6189102.1"/>
    </source>
</evidence>
<keyword evidence="5" id="KW-1185">Reference proteome</keyword>
<evidence type="ECO:0000256" key="1">
    <source>
        <dbReference type="SAM" id="MobiDB-lite"/>
    </source>
</evidence>
<dbReference type="EMBL" id="CAJGYM010000010">
    <property type="protein sequence ID" value="CAD6189102.1"/>
    <property type="molecule type" value="Genomic_DNA"/>
</dbReference>
<feature type="domain" description="VWFA" evidence="3">
    <location>
        <begin position="1090"/>
        <end position="1281"/>
    </location>
</feature>
<dbReference type="Pfam" id="PF00092">
    <property type="entry name" value="VWA"/>
    <property type="match status" value="4"/>
</dbReference>
<sequence length="1898" mass="207119">MVVREGFLSKLTRRDYVVLGIFVFSLAMLIAGSVMLGVGISKANSQPNCPSCPAVGTCPTATVAPTSASSAFLYFTSSYAASIAWDPALQDPNSNQFKSLADSLQKNISQALSTQSFPNKGLIDVVETPLTVSVNAFSQANQAVNFYSTIVFPDANVQSNELQNALNQQGFASNVYTNPTNQCNSLAPPQAAPTTSAPQNPSSVPTDIPISSSKRPLPSGVYCDASQANLRNVYLVDVAVPTFGFLDVKLSQLQNFLTLAAVSANLSPTASWGNVEFRLVAYGGTEAQPLGRANDMLSWKNIISQLNSSFVNPNGNDVHALAEGLRYVASNYVTQVGTASNIIIVTDGYDFSENPNPYAAALKSQYYTIGAIVATQSQLISNAIQQVTSDYSHTYVIDSFSYLQNSAILQTQAMWICNAFYPTPAPKTPAPTRIPLKTTSSASTTRPAPRTTLSPGTPTVSECSLNVLFLIDESQVMLSDGYSQSLTYATQLSQTLSVWNSASTFAFITFNDVITYTSANYQNVTQFALDLQNAPQTSGGTNIPLAFNASRTFISAHSQYSNSNTRSVLIFVSHGVDKMSAVNQSIPIVHDLRSNYQTQVVAVDIQQNDDLMKKIIEYNVNDGYVPSTFIGLSSTNDLTQMSLVNNTIFLLQCKGGNQCGIDLTFVIEVSEIETSNYVAVQKKTAMNIINAYRSMISPFGMSVSFIYFSTPLNSSIPANSGVFFQQLTDPDQAVNALTNQLFPVGGATDLDTAFILTASSLSQATFQKSKYVLFFARGNYDHFANCCPDPTVDAALVRSMSTVQGVVIGPNSNKQQLDFFTGSNSLDANSLISNLDVSTQSTAAAAVISAAIQPLFDSFINSQICNSIPDYVAPCQNPIDVIIFLHAKTSDSWTKISNFTGSELLPGLLGSPLSRRSLTTASPINLAIVVYGNLGGNILTDFSLLRSPQDYSSLLATTPFSPVVGTPTLSWAYKKANELFLNGRTYASRNMIVISDDLHAHDNLVMQFGGFTTALQIDTLSVPGADYTQNVSISQIDSRNPFARRNVANALASNTCTYAPLQTPGTTMKSTTPTLPGPIPLVKARSVWPDITILIDTTSYNESSPYLMNGERFEKIRQFLDVFLSQYSVGEKFSRFTIATFDGTVTSVSCTFSQTSNYYDLSTCRNEKLSFYSRTHSSTRDINQALKYLQQNIFVPNSGYRSLNENFLIIFTMGVSSTPFTDTLVQLQRQGVRTVAVGLSSNLTNAQISGFGQKNYLVPQWDGTSNGIDSSNTSVALADRLVSITTKRRSPSTSNFFANVFVLVDQTLSTQSDQPNVVQFVKSFVKQFQVASQKTQISVVPYEMDVINPLGLTSSQTQVDQWLSNWTPTVSQSNTADFRKLADYLGPVLAANTDRPSYLVYVIGSTSVQNVNSPQFLLNSNVMGFVAQYNPNVNYSSLLASPNSVFSVYNSNELLDQVNSFTDASKNPIVSLYNSIFSAQEAKNSANFPLVAVSADIVLLVDETGINATQFEIVKSYLSDFTSKFSVGFSSTQFALQAYNGRTIAHEGFHFSQSTDGDTVRRFISQLRLEQATEGTTDADLAGAIVEEKTYFLTKSDGWRDDATTFTVIFSHAESFYNDTTDSRENAAKGIKNVSEVFAIGYNGKTYDYVKQFLTGAVPSYGTVDSPENLKIDSPASVQLLSTIKNDYRQQVYPPAPPLSSLTDADFIFLLDAAIGTQGMTNVKNFLNNFIYQVGDFTYGNSSRLSLITYDDSGVRRPYWNLNDQLNLAKKISNITLYPSSLSNSNLRSALEFFLADESQFGVKSTRQTYVTLFAGAPTISPFIDIALTKKLNTRYSTFTIQTNQNTQEFSYIPQFLGSTQDDRFAYSLSIAFTDNSLNSYKSWLQSEYSAWKTTFLQ</sequence>
<dbReference type="PROSITE" id="PS50234">
    <property type="entry name" value="VWFA"/>
    <property type="match status" value="5"/>
</dbReference>
<comment type="caution">
    <text evidence="4">The sequence shown here is derived from an EMBL/GenBank/DDBJ whole genome shotgun (WGS) entry which is preliminary data.</text>
</comment>
<feature type="region of interest" description="Disordered" evidence="1">
    <location>
        <begin position="437"/>
        <end position="457"/>
    </location>
</feature>
<dbReference type="InterPro" id="IPR002035">
    <property type="entry name" value="VWF_A"/>
</dbReference>
<dbReference type="InterPro" id="IPR036465">
    <property type="entry name" value="vWFA_dom_sf"/>
</dbReference>